<keyword evidence="2" id="KW-0732">Signal</keyword>
<dbReference type="Proteomes" id="UP000011185">
    <property type="component" value="Unassembled WGS sequence"/>
</dbReference>
<feature type="chain" id="PRO_5003979179" evidence="2">
    <location>
        <begin position="21"/>
        <end position="438"/>
    </location>
</feature>
<keyword evidence="4" id="KW-1185">Reference proteome</keyword>
<evidence type="ECO:0000256" key="1">
    <source>
        <dbReference type="SAM" id="Coils"/>
    </source>
</evidence>
<evidence type="ECO:0000256" key="2">
    <source>
        <dbReference type="SAM" id="SignalP"/>
    </source>
</evidence>
<dbReference type="InParanoid" id="L7K0C1"/>
<accession>L7K0C1</accession>
<feature type="coiled-coil region" evidence="1">
    <location>
        <begin position="269"/>
        <end position="296"/>
    </location>
</feature>
<feature type="signal peptide" evidence="2">
    <location>
        <begin position="1"/>
        <end position="20"/>
    </location>
</feature>
<dbReference type="AlphaFoldDB" id="L7K0C1"/>
<dbReference type="HOGENOM" id="CLU_628795_0_0_1"/>
<protein>
    <submittedName>
        <fullName evidence="3">Uncharacterized protein</fullName>
    </submittedName>
</protein>
<reference evidence="3 4" key="1">
    <citation type="journal article" date="2012" name="PLoS Pathog.">
        <title>The genome of the obligate intracellular parasite Trachipleistophora hominis: new insights into microsporidian genome dynamics and reductive evolution.</title>
        <authorList>
            <person name="Heinz E."/>
            <person name="Williams T.A."/>
            <person name="Nakjang S."/>
            <person name="Noel C.J."/>
            <person name="Swan D.C."/>
            <person name="Goldberg A.V."/>
            <person name="Harris S.R."/>
            <person name="Weinmaier T."/>
            <person name="Markert S."/>
            <person name="Becher D."/>
            <person name="Bernhardt J."/>
            <person name="Dagan T."/>
            <person name="Hacker C."/>
            <person name="Lucocq J.M."/>
            <person name="Schweder T."/>
            <person name="Rattei T."/>
            <person name="Hall N."/>
            <person name="Hirt R.P."/>
            <person name="Embley T.M."/>
        </authorList>
    </citation>
    <scope>NUCLEOTIDE SEQUENCE [LARGE SCALE GENOMIC DNA]</scope>
</reference>
<evidence type="ECO:0000313" key="4">
    <source>
        <dbReference type="Proteomes" id="UP000011185"/>
    </source>
</evidence>
<dbReference type="VEuPathDB" id="MicrosporidiaDB:THOM_0082"/>
<gene>
    <name evidence="3" type="ORF">THOM_0082</name>
</gene>
<organism evidence="3 4">
    <name type="scientific">Trachipleistophora hominis</name>
    <name type="common">Microsporidian parasite</name>
    <dbReference type="NCBI Taxonomy" id="72359"/>
    <lineage>
        <taxon>Eukaryota</taxon>
        <taxon>Fungi</taxon>
        <taxon>Fungi incertae sedis</taxon>
        <taxon>Microsporidia</taxon>
        <taxon>Pleistophoridae</taxon>
        <taxon>Trachipleistophora</taxon>
    </lineage>
</organism>
<sequence length="438" mass="49962">MKIIRDLLIVVLFAVNACCGDDAPEEHARKDKRLVYVTNENASKMLCKKFLVKLKDGTKCPVSLCDAEFFASLFEAFSARDLPTMPMQSPLRQSSQEFAALENQICGGLRAKPVLNVEEFVEIFSLSMPFPDPDHIRCFGVAACENYQKNSDLDIWTEKIATGGIAIYLHRYFKYIEEMYMMFRLLGTLKNYADENLSVCIKPRYGRFYDLLTDKSAKLREFYGEIKKKIERMKESGRLGYIHRCNQRIAGHRKALGMYLREHDRLAQLVKFCEKAKEIEREILRNEEEYNAQLDDPTLGIADASGGVKRGSLFINSVQLDGICQLDVNPTATELYTGSAKTEILGMMRRTAKFGSLPADLKERRQRFWAWRKRNVTDDIVIQMESLCNCLKAKNGDELTVSLLLTNSTCGLITDTSGREGPQLEEIVRLLPDLNYVD</sequence>
<proteinExistence type="predicted"/>
<dbReference type="EMBL" id="JH993806">
    <property type="protein sequence ID" value="ELQ76886.1"/>
    <property type="molecule type" value="Genomic_DNA"/>
</dbReference>
<keyword evidence="1" id="KW-0175">Coiled coil</keyword>
<evidence type="ECO:0000313" key="3">
    <source>
        <dbReference type="EMBL" id="ELQ76886.1"/>
    </source>
</evidence>
<name>L7K0C1_TRAHO</name>